<dbReference type="InterPro" id="IPR046268">
    <property type="entry name" value="DUF6301"/>
</dbReference>
<feature type="region of interest" description="Disordered" evidence="1">
    <location>
        <begin position="162"/>
        <end position="181"/>
    </location>
</feature>
<dbReference type="Pfam" id="PF19818">
    <property type="entry name" value="DUF6301"/>
    <property type="match status" value="1"/>
</dbReference>
<organism evidence="2 3">
    <name type="scientific">Nocardia goodfellowii</name>
    <dbReference type="NCBI Taxonomy" id="882446"/>
    <lineage>
        <taxon>Bacteria</taxon>
        <taxon>Bacillati</taxon>
        <taxon>Actinomycetota</taxon>
        <taxon>Actinomycetes</taxon>
        <taxon>Mycobacteriales</taxon>
        <taxon>Nocardiaceae</taxon>
        <taxon>Nocardia</taxon>
    </lineage>
</organism>
<comment type="caution">
    <text evidence="2">The sequence shown here is derived from an EMBL/GenBank/DDBJ whole genome shotgun (WGS) entry which is preliminary data.</text>
</comment>
<protein>
    <submittedName>
        <fullName evidence="2">Uncharacterized protein</fullName>
    </submittedName>
</protein>
<dbReference type="EMBL" id="JAGGMR010000001">
    <property type="protein sequence ID" value="MBP2192129.1"/>
    <property type="molecule type" value="Genomic_DNA"/>
</dbReference>
<accession>A0ABS4QM68</accession>
<dbReference type="Proteomes" id="UP001519325">
    <property type="component" value="Unassembled WGS sequence"/>
</dbReference>
<proteinExistence type="predicted"/>
<gene>
    <name evidence="2" type="ORF">BJ987_005030</name>
</gene>
<keyword evidence="3" id="KW-1185">Reference proteome</keyword>
<evidence type="ECO:0000256" key="1">
    <source>
        <dbReference type="SAM" id="MobiDB-lite"/>
    </source>
</evidence>
<sequence length="181" mass="20557">MRVDLDRATQAVRVATEFDWTWTIEDLPGFTERLGWQLSDIDQLAPKITTDFDINRTDATAFLDRVGQHGAARALDAIWFYASDVVLDDPSVEPAMSEAFEELAQRVFEAVGQRPTGAWTKPTRGLRWDLRQVAIKIATDGEAVEVRLISPAHQAWNDENDRQLEEEQDLDSGTGRVWHFD</sequence>
<evidence type="ECO:0000313" key="3">
    <source>
        <dbReference type="Proteomes" id="UP001519325"/>
    </source>
</evidence>
<name>A0ABS4QM68_9NOCA</name>
<evidence type="ECO:0000313" key="2">
    <source>
        <dbReference type="EMBL" id="MBP2192129.1"/>
    </source>
</evidence>
<reference evidence="2 3" key="1">
    <citation type="submission" date="2021-03" db="EMBL/GenBank/DDBJ databases">
        <title>Sequencing the genomes of 1000 actinobacteria strains.</title>
        <authorList>
            <person name="Klenk H.-P."/>
        </authorList>
    </citation>
    <scope>NUCLEOTIDE SEQUENCE [LARGE SCALE GENOMIC DNA]</scope>
    <source>
        <strain evidence="2 3">DSM 45516</strain>
    </source>
</reference>
<dbReference type="RefSeq" id="WP_209894767.1">
    <property type="nucleotide sequence ID" value="NZ_JAGGMR010000001.1"/>
</dbReference>